<feature type="domain" description="RNA polymerase sigma-70 region 4" evidence="6">
    <location>
        <begin position="18"/>
        <end position="50"/>
    </location>
</feature>
<comment type="similarity">
    <text evidence="1">Belongs to the SorC transcriptional regulatory family.</text>
</comment>
<dbReference type="SUPFAM" id="SSF88659">
    <property type="entry name" value="Sigma3 and sigma4 domains of RNA polymerase sigma factors"/>
    <property type="match status" value="1"/>
</dbReference>
<dbReference type="PANTHER" id="PTHR34294:SF1">
    <property type="entry name" value="TRANSCRIPTIONAL REGULATOR LSRR"/>
    <property type="match status" value="1"/>
</dbReference>
<name>A0ABM7H1X0_CUTAC</name>
<proteinExistence type="inferred from homology"/>
<dbReference type="InterPro" id="IPR037171">
    <property type="entry name" value="NagB/RpiA_transferase-like"/>
</dbReference>
<dbReference type="InterPro" id="IPR013324">
    <property type="entry name" value="RNA_pol_sigma_r3/r4-like"/>
</dbReference>
<dbReference type="Gene3D" id="3.40.50.1360">
    <property type="match status" value="1"/>
</dbReference>
<keyword evidence="8" id="KW-1185">Reference proteome</keyword>
<dbReference type="InterPro" id="IPR007324">
    <property type="entry name" value="Sugar-bd_dom_put"/>
</dbReference>
<dbReference type="Gene3D" id="1.10.10.10">
    <property type="entry name" value="Winged helix-like DNA-binding domain superfamily/Winged helix DNA-binding domain"/>
    <property type="match status" value="1"/>
</dbReference>
<keyword evidence="3" id="KW-0238">DNA-binding</keyword>
<dbReference type="InterPro" id="IPR036388">
    <property type="entry name" value="WH-like_DNA-bd_sf"/>
</dbReference>
<evidence type="ECO:0000313" key="7">
    <source>
        <dbReference type="EMBL" id="BBK85599.1"/>
    </source>
</evidence>
<evidence type="ECO:0000256" key="3">
    <source>
        <dbReference type="ARBA" id="ARBA00023125"/>
    </source>
</evidence>
<organism evidence="7 8">
    <name type="scientific">Cutibacterium acnes subsp. acnes</name>
    <dbReference type="NCBI Taxonomy" id="1734925"/>
    <lineage>
        <taxon>Bacteria</taxon>
        <taxon>Bacillati</taxon>
        <taxon>Actinomycetota</taxon>
        <taxon>Actinomycetes</taxon>
        <taxon>Propionibacteriales</taxon>
        <taxon>Propionibacteriaceae</taxon>
        <taxon>Cutibacterium</taxon>
    </lineage>
</organism>
<evidence type="ECO:0000313" key="8">
    <source>
        <dbReference type="Proteomes" id="UP000318594"/>
    </source>
</evidence>
<sequence>MSNRRRANQDKEMLHVAEMYYFEQMTHAAIAQRLSISRWTVGRILEEARRTGMVKITIDHPLARYHRFETELVDTFGLQSAVVVPVQANDELTMEFVTRMAAQRLSEWRPRPRVVAVSWGRTTAHVAQHLGSGWNPHLASPDRRGISRFRGDAALGRVRFASPGGCPKRGSRGVFARNGERRLDFGDGWSCDNQRY</sequence>
<dbReference type="InterPro" id="IPR051054">
    <property type="entry name" value="SorC_transcr_regulators"/>
</dbReference>
<evidence type="ECO:0000259" key="5">
    <source>
        <dbReference type="Pfam" id="PF04198"/>
    </source>
</evidence>
<keyword evidence="4" id="KW-0804">Transcription</keyword>
<dbReference type="SUPFAM" id="SSF100950">
    <property type="entry name" value="NagB/RpiA/CoA transferase-like"/>
    <property type="match status" value="1"/>
</dbReference>
<dbReference type="GeneID" id="92858256"/>
<dbReference type="InterPro" id="IPR007630">
    <property type="entry name" value="RNA_pol_sigma70_r4"/>
</dbReference>
<gene>
    <name evidence="7" type="ORF">CacPP4_22140</name>
</gene>
<evidence type="ECO:0000259" key="6">
    <source>
        <dbReference type="Pfam" id="PF04545"/>
    </source>
</evidence>
<evidence type="ECO:0000256" key="2">
    <source>
        <dbReference type="ARBA" id="ARBA00023015"/>
    </source>
</evidence>
<evidence type="ECO:0000256" key="1">
    <source>
        <dbReference type="ARBA" id="ARBA00010466"/>
    </source>
</evidence>
<dbReference type="PANTHER" id="PTHR34294">
    <property type="entry name" value="TRANSCRIPTIONAL REGULATOR-RELATED"/>
    <property type="match status" value="1"/>
</dbReference>
<dbReference type="Pfam" id="PF04545">
    <property type="entry name" value="Sigma70_r4"/>
    <property type="match status" value="1"/>
</dbReference>
<protein>
    <recommendedName>
        <fullName evidence="9">Sugar-binding domain-containing protein</fullName>
    </recommendedName>
</protein>
<feature type="domain" description="Sugar-binding" evidence="5">
    <location>
        <begin position="66"/>
        <end position="132"/>
    </location>
</feature>
<reference evidence="7 8" key="1">
    <citation type="submission" date="2019-06" db="EMBL/GenBank/DDBJ databases">
        <title>Complete genome sequence of Cutibacterium acnes subsp. acnes NBRC 107605.</title>
        <authorList>
            <person name="Miura T."/>
            <person name="Furukawa M."/>
            <person name="Shimamura M."/>
            <person name="Ohyama Y."/>
            <person name="Yamazoe A."/>
            <person name="Kawasaki H."/>
        </authorList>
    </citation>
    <scope>NUCLEOTIDE SEQUENCE [LARGE SCALE GENOMIC DNA]</scope>
    <source>
        <strain evidence="7 8">NBRC 107605</strain>
    </source>
</reference>
<dbReference type="Proteomes" id="UP000318594">
    <property type="component" value="Chromosome"/>
</dbReference>
<evidence type="ECO:0008006" key="9">
    <source>
        <dbReference type="Google" id="ProtNLM"/>
    </source>
</evidence>
<dbReference type="EMBL" id="AP019723">
    <property type="protein sequence ID" value="BBK85599.1"/>
    <property type="molecule type" value="Genomic_DNA"/>
</dbReference>
<dbReference type="Pfam" id="PF04198">
    <property type="entry name" value="Sugar-bind"/>
    <property type="match status" value="1"/>
</dbReference>
<accession>A0ABM7H1X0</accession>
<evidence type="ECO:0000256" key="4">
    <source>
        <dbReference type="ARBA" id="ARBA00023163"/>
    </source>
</evidence>
<keyword evidence="2" id="KW-0805">Transcription regulation</keyword>
<dbReference type="RefSeq" id="WP_002515724.1">
    <property type="nucleotide sequence ID" value="NZ_AP019723.1"/>
</dbReference>